<reference evidence="1" key="1">
    <citation type="submission" date="2018-11" db="EMBL/GenBank/DDBJ databases">
        <authorList>
            <consortium name="Pathogen Informatics"/>
        </authorList>
    </citation>
    <scope>NUCLEOTIDE SEQUENCE</scope>
</reference>
<sequence>MWRSGADSLCPLGHNVRGTTKNTFHTSASSSFQHLTGNLVAHSKTFHRHGSRPLVQVQLRTNASSPLDEDLFRVDMTEPEFYSSCDSALRSKFCPKTHNRPILFTTAGQPERC</sequence>
<dbReference type="EMBL" id="CAAALY010048631">
    <property type="protein sequence ID" value="VEL20929.1"/>
    <property type="molecule type" value="Genomic_DNA"/>
</dbReference>
<gene>
    <name evidence="1" type="ORF">PXEA_LOCUS14369</name>
</gene>
<proteinExistence type="predicted"/>
<evidence type="ECO:0000313" key="2">
    <source>
        <dbReference type="Proteomes" id="UP000784294"/>
    </source>
</evidence>
<name>A0A448WV52_9PLAT</name>
<organism evidence="1 2">
    <name type="scientific">Protopolystoma xenopodis</name>
    <dbReference type="NCBI Taxonomy" id="117903"/>
    <lineage>
        <taxon>Eukaryota</taxon>
        <taxon>Metazoa</taxon>
        <taxon>Spiralia</taxon>
        <taxon>Lophotrochozoa</taxon>
        <taxon>Platyhelminthes</taxon>
        <taxon>Monogenea</taxon>
        <taxon>Polyopisthocotylea</taxon>
        <taxon>Polystomatidea</taxon>
        <taxon>Polystomatidae</taxon>
        <taxon>Protopolystoma</taxon>
    </lineage>
</organism>
<dbReference type="AlphaFoldDB" id="A0A448WV52"/>
<evidence type="ECO:0000313" key="1">
    <source>
        <dbReference type="EMBL" id="VEL20929.1"/>
    </source>
</evidence>
<accession>A0A448WV52</accession>
<keyword evidence="2" id="KW-1185">Reference proteome</keyword>
<protein>
    <submittedName>
        <fullName evidence="1">Uncharacterized protein</fullName>
    </submittedName>
</protein>
<comment type="caution">
    <text evidence="1">The sequence shown here is derived from an EMBL/GenBank/DDBJ whole genome shotgun (WGS) entry which is preliminary data.</text>
</comment>
<dbReference type="Proteomes" id="UP000784294">
    <property type="component" value="Unassembled WGS sequence"/>
</dbReference>